<feature type="domain" description="Homing endonuclease LAGLIDADG" evidence="1">
    <location>
        <begin position="226"/>
        <end position="302"/>
    </location>
</feature>
<name>A0ABW3KP41_9GAMM</name>
<dbReference type="Pfam" id="PF14528">
    <property type="entry name" value="LAGLIDADG_3"/>
    <property type="match status" value="1"/>
</dbReference>
<organism evidence="2 3">
    <name type="scientific">Oceanisphaera ostreae</name>
    <dbReference type="NCBI Taxonomy" id="914151"/>
    <lineage>
        <taxon>Bacteria</taxon>
        <taxon>Pseudomonadati</taxon>
        <taxon>Pseudomonadota</taxon>
        <taxon>Gammaproteobacteria</taxon>
        <taxon>Aeromonadales</taxon>
        <taxon>Aeromonadaceae</taxon>
        <taxon>Oceanisphaera</taxon>
    </lineage>
</organism>
<protein>
    <submittedName>
        <fullName evidence="2">LAGLIDADG family homing endonuclease</fullName>
    </submittedName>
</protein>
<dbReference type="InterPro" id="IPR004860">
    <property type="entry name" value="LAGLIDADG_dom"/>
</dbReference>
<keyword evidence="2" id="KW-0540">Nuclease</keyword>
<dbReference type="GO" id="GO:0004519">
    <property type="term" value="F:endonuclease activity"/>
    <property type="evidence" value="ECO:0007669"/>
    <property type="project" value="UniProtKB-KW"/>
</dbReference>
<keyword evidence="2" id="KW-0378">Hydrolase</keyword>
<dbReference type="SUPFAM" id="SSF55608">
    <property type="entry name" value="Homing endonucleases"/>
    <property type="match status" value="2"/>
</dbReference>
<gene>
    <name evidence="2" type="ORF">ACFQ1C_14635</name>
</gene>
<dbReference type="Gene3D" id="3.10.28.10">
    <property type="entry name" value="Homing endonucleases"/>
    <property type="match status" value="1"/>
</dbReference>
<keyword evidence="2" id="KW-0255">Endonuclease</keyword>
<dbReference type="Proteomes" id="UP001597048">
    <property type="component" value="Unassembled WGS sequence"/>
</dbReference>
<comment type="caution">
    <text evidence="2">The sequence shown here is derived from an EMBL/GenBank/DDBJ whole genome shotgun (WGS) entry which is preliminary data.</text>
</comment>
<keyword evidence="3" id="KW-1185">Reference proteome</keyword>
<dbReference type="RefSeq" id="WP_379559407.1">
    <property type="nucleotide sequence ID" value="NZ_JBHTJS010000058.1"/>
</dbReference>
<dbReference type="Gene3D" id="1.10.10.60">
    <property type="entry name" value="Homeodomain-like"/>
    <property type="match status" value="1"/>
</dbReference>
<evidence type="ECO:0000313" key="3">
    <source>
        <dbReference type="Proteomes" id="UP001597048"/>
    </source>
</evidence>
<evidence type="ECO:0000259" key="1">
    <source>
        <dbReference type="Pfam" id="PF14528"/>
    </source>
</evidence>
<dbReference type="EMBL" id="JBHTJS010000058">
    <property type="protein sequence ID" value="MFD1009382.1"/>
    <property type="molecule type" value="Genomic_DNA"/>
</dbReference>
<dbReference type="Pfam" id="PF07750">
    <property type="entry name" value="GcrA"/>
    <property type="match status" value="1"/>
</dbReference>
<sequence>MPKPTKRPWTEEEIELLKKGYKDGTPTQEIAAQLKRTWRSVRGKAHMLSLTHSWRDDLLYSREEDKYIQEHAQEMTMAEIGLVLGRSEGSVYQRGLRLGVAFKNPAKCAKYEKNHTYFNQPTVENSYVAGLLAADGWIKPMNVDKPINQVGIALAEKDLHLLEYIREVTGYTGVIRSFKVKGHSQNELRISGVPQWIEDLNTHWSLTPNKSYTIQPPNEDHLTREQILAYHVGLIEGDGHVRHNNGTLTVSMVTASKDFADWLQYSWEHIAGARPTRCIHQNQTAHYVIFHGRNARRLCSKLMSVGVHRLARKWNIAQSEIDKYS</sequence>
<reference evidence="3" key="1">
    <citation type="journal article" date="2019" name="Int. J. Syst. Evol. Microbiol.">
        <title>The Global Catalogue of Microorganisms (GCM) 10K type strain sequencing project: providing services to taxonomists for standard genome sequencing and annotation.</title>
        <authorList>
            <consortium name="The Broad Institute Genomics Platform"/>
            <consortium name="The Broad Institute Genome Sequencing Center for Infectious Disease"/>
            <person name="Wu L."/>
            <person name="Ma J."/>
        </authorList>
    </citation>
    <scope>NUCLEOTIDE SEQUENCE [LARGE SCALE GENOMIC DNA]</scope>
    <source>
        <strain evidence="3">CCUG 60525</strain>
    </source>
</reference>
<accession>A0ABW3KP41</accession>
<dbReference type="InterPro" id="IPR027434">
    <property type="entry name" value="Homing_endonucl"/>
</dbReference>
<evidence type="ECO:0000313" key="2">
    <source>
        <dbReference type="EMBL" id="MFD1009382.1"/>
    </source>
</evidence>
<proteinExistence type="predicted"/>
<dbReference type="InterPro" id="IPR011681">
    <property type="entry name" value="GcrA"/>
</dbReference>